<sequence length="140" mass="15558">MRFLLDTCVLSELLRAVPAQPVVDWIAAQEEVDLCISVLTVGEIHKGAEKVSDPARRTKIRKWLERDLTERFYGRILPIDIQVARVWGTVQAKAEANGRPMPAIDGLIAATAIAHDLTVVTRNTRDMEISGVSLLNPWTS</sequence>
<proteinExistence type="inferred from homology"/>
<comment type="function">
    <text evidence="8">Toxic component of a toxin-antitoxin (TA) system. An RNase.</text>
</comment>
<keyword evidence="5 8" id="KW-0378">Hydrolase</keyword>
<keyword evidence="4 8" id="KW-0479">Metal-binding</keyword>
<dbReference type="InterPro" id="IPR029060">
    <property type="entry name" value="PIN-like_dom_sf"/>
</dbReference>
<keyword evidence="8" id="KW-0800">Toxin</keyword>
<organism evidence="10 11">
    <name type="scientific">Desulfacinum infernum DSM 9756</name>
    <dbReference type="NCBI Taxonomy" id="1121391"/>
    <lineage>
        <taxon>Bacteria</taxon>
        <taxon>Pseudomonadati</taxon>
        <taxon>Thermodesulfobacteriota</taxon>
        <taxon>Syntrophobacteria</taxon>
        <taxon>Syntrophobacterales</taxon>
        <taxon>Syntrophobacteraceae</taxon>
        <taxon>Desulfacinum</taxon>
    </lineage>
</organism>
<name>A0A1M4VM21_9BACT</name>
<keyword evidence="6 8" id="KW-0460">Magnesium</keyword>
<keyword evidence="3 8" id="KW-0540">Nuclease</keyword>
<feature type="domain" description="PIN" evidence="9">
    <location>
        <begin position="4"/>
        <end position="125"/>
    </location>
</feature>
<dbReference type="SUPFAM" id="SSF88723">
    <property type="entry name" value="PIN domain-like"/>
    <property type="match status" value="1"/>
</dbReference>
<evidence type="ECO:0000256" key="1">
    <source>
        <dbReference type="ARBA" id="ARBA00001946"/>
    </source>
</evidence>
<evidence type="ECO:0000313" key="11">
    <source>
        <dbReference type="Proteomes" id="UP000184076"/>
    </source>
</evidence>
<dbReference type="OrthoDB" id="9815354at2"/>
<comment type="cofactor">
    <cofactor evidence="1 8">
        <name>Mg(2+)</name>
        <dbReference type="ChEBI" id="CHEBI:18420"/>
    </cofactor>
</comment>
<evidence type="ECO:0000256" key="3">
    <source>
        <dbReference type="ARBA" id="ARBA00022722"/>
    </source>
</evidence>
<dbReference type="AlphaFoldDB" id="A0A1M4VM21"/>
<accession>A0A1M4VM21</accession>
<evidence type="ECO:0000256" key="5">
    <source>
        <dbReference type="ARBA" id="ARBA00022801"/>
    </source>
</evidence>
<keyword evidence="11" id="KW-1185">Reference proteome</keyword>
<evidence type="ECO:0000256" key="4">
    <source>
        <dbReference type="ARBA" id="ARBA00022723"/>
    </source>
</evidence>
<comment type="similarity">
    <text evidence="7 8">Belongs to the PINc/VapC protein family.</text>
</comment>
<feature type="binding site" evidence="8">
    <location>
        <position position="105"/>
    </location>
    <ligand>
        <name>Mg(2+)</name>
        <dbReference type="ChEBI" id="CHEBI:18420"/>
    </ligand>
</feature>
<evidence type="ECO:0000256" key="8">
    <source>
        <dbReference type="HAMAP-Rule" id="MF_00265"/>
    </source>
</evidence>
<dbReference type="InterPro" id="IPR050556">
    <property type="entry name" value="Type_II_TA_system_RNase"/>
</dbReference>
<evidence type="ECO:0000259" key="9">
    <source>
        <dbReference type="Pfam" id="PF01850"/>
    </source>
</evidence>
<dbReference type="PANTHER" id="PTHR33653:SF1">
    <property type="entry name" value="RIBONUCLEASE VAPC2"/>
    <property type="match status" value="1"/>
</dbReference>
<dbReference type="HAMAP" id="MF_00265">
    <property type="entry name" value="VapC_Nob1"/>
    <property type="match status" value="1"/>
</dbReference>
<gene>
    <name evidence="8" type="primary">vapC</name>
    <name evidence="10" type="ORF">SAMN02745206_00698</name>
</gene>
<dbReference type="GO" id="GO:0004540">
    <property type="term" value="F:RNA nuclease activity"/>
    <property type="evidence" value="ECO:0007669"/>
    <property type="project" value="InterPro"/>
</dbReference>
<keyword evidence="2 8" id="KW-1277">Toxin-antitoxin system</keyword>
<protein>
    <recommendedName>
        <fullName evidence="8">Ribonuclease VapC</fullName>
        <shortName evidence="8">RNase VapC</shortName>
        <ecNumber evidence="8">3.1.-.-</ecNumber>
    </recommendedName>
    <alternativeName>
        <fullName evidence="8">Toxin VapC</fullName>
    </alternativeName>
</protein>
<reference evidence="11" key="1">
    <citation type="submission" date="2016-11" db="EMBL/GenBank/DDBJ databases">
        <authorList>
            <person name="Varghese N."/>
            <person name="Submissions S."/>
        </authorList>
    </citation>
    <scope>NUCLEOTIDE SEQUENCE [LARGE SCALE GENOMIC DNA]</scope>
    <source>
        <strain evidence="11">DSM 9756</strain>
    </source>
</reference>
<dbReference type="PANTHER" id="PTHR33653">
    <property type="entry name" value="RIBONUCLEASE VAPC2"/>
    <property type="match status" value="1"/>
</dbReference>
<dbReference type="GO" id="GO:0016787">
    <property type="term" value="F:hydrolase activity"/>
    <property type="evidence" value="ECO:0007669"/>
    <property type="project" value="UniProtKB-KW"/>
</dbReference>
<evidence type="ECO:0000256" key="6">
    <source>
        <dbReference type="ARBA" id="ARBA00022842"/>
    </source>
</evidence>
<dbReference type="GO" id="GO:0090729">
    <property type="term" value="F:toxin activity"/>
    <property type="evidence" value="ECO:0007669"/>
    <property type="project" value="UniProtKB-KW"/>
</dbReference>
<feature type="binding site" evidence="8">
    <location>
        <position position="6"/>
    </location>
    <ligand>
        <name>Mg(2+)</name>
        <dbReference type="ChEBI" id="CHEBI:18420"/>
    </ligand>
</feature>
<dbReference type="Pfam" id="PF01850">
    <property type="entry name" value="PIN"/>
    <property type="match status" value="1"/>
</dbReference>
<dbReference type="EC" id="3.1.-.-" evidence="8"/>
<evidence type="ECO:0000313" key="10">
    <source>
        <dbReference type="EMBL" id="SHE69948.1"/>
    </source>
</evidence>
<dbReference type="EMBL" id="FQVB01000006">
    <property type="protein sequence ID" value="SHE69948.1"/>
    <property type="molecule type" value="Genomic_DNA"/>
</dbReference>
<dbReference type="CDD" id="cd18746">
    <property type="entry name" value="PIN_VapC4-5_FitB-like"/>
    <property type="match status" value="1"/>
</dbReference>
<dbReference type="STRING" id="1121391.SAMN02745206_00698"/>
<dbReference type="RefSeq" id="WP_073036983.1">
    <property type="nucleotide sequence ID" value="NZ_FQVB01000006.1"/>
</dbReference>
<dbReference type="Gene3D" id="3.40.50.1010">
    <property type="entry name" value="5'-nuclease"/>
    <property type="match status" value="1"/>
</dbReference>
<evidence type="ECO:0000256" key="7">
    <source>
        <dbReference type="ARBA" id="ARBA00038093"/>
    </source>
</evidence>
<dbReference type="InterPro" id="IPR022907">
    <property type="entry name" value="VapC_family"/>
</dbReference>
<dbReference type="InterPro" id="IPR002716">
    <property type="entry name" value="PIN_dom"/>
</dbReference>
<dbReference type="GO" id="GO:0000287">
    <property type="term" value="F:magnesium ion binding"/>
    <property type="evidence" value="ECO:0007669"/>
    <property type="project" value="UniProtKB-UniRule"/>
</dbReference>
<evidence type="ECO:0000256" key="2">
    <source>
        <dbReference type="ARBA" id="ARBA00022649"/>
    </source>
</evidence>
<dbReference type="Proteomes" id="UP000184076">
    <property type="component" value="Unassembled WGS sequence"/>
</dbReference>